<evidence type="ECO:0000256" key="4">
    <source>
        <dbReference type="ARBA" id="ARBA00023163"/>
    </source>
</evidence>
<evidence type="ECO:0000259" key="5">
    <source>
        <dbReference type="PROSITE" id="PS50931"/>
    </source>
</evidence>
<dbReference type="PRINTS" id="PR00039">
    <property type="entry name" value="HTHLYSR"/>
</dbReference>
<evidence type="ECO:0000313" key="6">
    <source>
        <dbReference type="EMBL" id="MFC3676777.1"/>
    </source>
</evidence>
<keyword evidence="3" id="KW-0238">DNA-binding</keyword>
<reference evidence="7" key="1">
    <citation type="journal article" date="2019" name="Int. J. Syst. Evol. Microbiol.">
        <title>The Global Catalogue of Microorganisms (GCM) 10K type strain sequencing project: providing services to taxonomists for standard genome sequencing and annotation.</title>
        <authorList>
            <consortium name="The Broad Institute Genomics Platform"/>
            <consortium name="The Broad Institute Genome Sequencing Center for Infectious Disease"/>
            <person name="Wu L."/>
            <person name="Ma J."/>
        </authorList>
    </citation>
    <scope>NUCLEOTIDE SEQUENCE [LARGE SCALE GENOMIC DNA]</scope>
    <source>
        <strain evidence="7">KCTC 42182</strain>
    </source>
</reference>
<dbReference type="Pfam" id="PF00126">
    <property type="entry name" value="HTH_1"/>
    <property type="match status" value="1"/>
</dbReference>
<dbReference type="PROSITE" id="PS50931">
    <property type="entry name" value="HTH_LYSR"/>
    <property type="match status" value="1"/>
</dbReference>
<evidence type="ECO:0000256" key="2">
    <source>
        <dbReference type="ARBA" id="ARBA00023015"/>
    </source>
</evidence>
<sequence>MPLEAVTARHFEIFLTMALSRNMAEAADTLGVSQAAVSKSLKVLEQETGLSLFRLVKGRLTPTQEAERLLPFAQRALDHLDRARRVALELRGGDIGQIVLGVAGPALVSIVPLAIERFRAAWPGIRIEIQIDSTLGLLDKVAGNEVDIGIGTPPVQEIDARVVQLCTVRDVCETTLVAALPKQHRLAGRPFIRPADLADETLIGLPDSSATTHLIAAMFQQARVARPPQIVAANAIGVCSLVQQNLGVGLMNPLMLTQGIFPGVVARPFRPRIVLRTCIYYSRLHPPSPPMAGFIDCLVRAAKAAQAMVKS</sequence>
<dbReference type="InterPro" id="IPR005119">
    <property type="entry name" value="LysR_subst-bd"/>
</dbReference>
<dbReference type="Pfam" id="PF03466">
    <property type="entry name" value="LysR_substrate"/>
    <property type="match status" value="1"/>
</dbReference>
<dbReference type="PANTHER" id="PTHR30427:SF1">
    <property type="entry name" value="TRANSCRIPTIONAL ACTIVATOR PROTEIN LYSR"/>
    <property type="match status" value="1"/>
</dbReference>
<keyword evidence="2" id="KW-0805">Transcription regulation</keyword>
<evidence type="ECO:0000256" key="1">
    <source>
        <dbReference type="ARBA" id="ARBA00009437"/>
    </source>
</evidence>
<dbReference type="InterPro" id="IPR000847">
    <property type="entry name" value="LysR_HTH_N"/>
</dbReference>
<dbReference type="Gene3D" id="1.10.10.10">
    <property type="entry name" value="Winged helix-like DNA-binding domain superfamily/Winged helix DNA-binding domain"/>
    <property type="match status" value="1"/>
</dbReference>
<keyword evidence="7" id="KW-1185">Reference proteome</keyword>
<feature type="domain" description="HTH lysR-type" evidence="5">
    <location>
        <begin position="6"/>
        <end position="63"/>
    </location>
</feature>
<comment type="similarity">
    <text evidence="1">Belongs to the LysR transcriptional regulatory family.</text>
</comment>
<evidence type="ECO:0000313" key="7">
    <source>
        <dbReference type="Proteomes" id="UP001595711"/>
    </source>
</evidence>
<protein>
    <submittedName>
        <fullName evidence="6">LysR family transcriptional regulator</fullName>
    </submittedName>
</protein>
<comment type="caution">
    <text evidence="6">The sequence shown here is derived from an EMBL/GenBank/DDBJ whole genome shotgun (WGS) entry which is preliminary data.</text>
</comment>
<dbReference type="PANTHER" id="PTHR30427">
    <property type="entry name" value="TRANSCRIPTIONAL ACTIVATOR PROTEIN LYSR"/>
    <property type="match status" value="1"/>
</dbReference>
<dbReference type="SUPFAM" id="SSF46785">
    <property type="entry name" value="Winged helix' DNA-binding domain"/>
    <property type="match status" value="1"/>
</dbReference>
<dbReference type="EMBL" id="JBHRYJ010000003">
    <property type="protein sequence ID" value="MFC3676777.1"/>
    <property type="molecule type" value="Genomic_DNA"/>
</dbReference>
<dbReference type="InterPro" id="IPR036390">
    <property type="entry name" value="WH_DNA-bd_sf"/>
</dbReference>
<dbReference type="Gene3D" id="3.40.190.290">
    <property type="match status" value="1"/>
</dbReference>
<proteinExistence type="inferred from homology"/>
<dbReference type="InterPro" id="IPR036388">
    <property type="entry name" value="WH-like_DNA-bd_sf"/>
</dbReference>
<evidence type="ECO:0000256" key="3">
    <source>
        <dbReference type="ARBA" id="ARBA00023125"/>
    </source>
</evidence>
<dbReference type="SUPFAM" id="SSF53850">
    <property type="entry name" value="Periplasmic binding protein-like II"/>
    <property type="match status" value="1"/>
</dbReference>
<name>A0ABV7VIN5_9PROT</name>
<organism evidence="6 7">
    <name type="scientific">Ferrovibrio xuzhouensis</name>
    <dbReference type="NCBI Taxonomy" id="1576914"/>
    <lineage>
        <taxon>Bacteria</taxon>
        <taxon>Pseudomonadati</taxon>
        <taxon>Pseudomonadota</taxon>
        <taxon>Alphaproteobacteria</taxon>
        <taxon>Rhodospirillales</taxon>
        <taxon>Rhodospirillaceae</taxon>
        <taxon>Ferrovibrio</taxon>
    </lineage>
</organism>
<dbReference type="Proteomes" id="UP001595711">
    <property type="component" value="Unassembled WGS sequence"/>
</dbReference>
<dbReference type="RefSeq" id="WP_379727935.1">
    <property type="nucleotide sequence ID" value="NZ_JBHRYJ010000003.1"/>
</dbReference>
<accession>A0ABV7VIN5</accession>
<gene>
    <name evidence="6" type="ORF">ACFOOQ_14565</name>
</gene>
<keyword evidence="4" id="KW-0804">Transcription</keyword>